<feature type="transmembrane region" description="Helical" evidence="15">
    <location>
        <begin position="539"/>
        <end position="555"/>
    </location>
</feature>
<keyword evidence="13" id="KW-0961">Cell wall biogenesis/degradation</keyword>
<comment type="subcellular location">
    <subcellularLocation>
        <location evidence="3">Cell membrane</location>
    </subcellularLocation>
    <subcellularLocation>
        <location evidence="1">Membrane</location>
        <topology evidence="1">Multi-pass membrane protein</topology>
    </subcellularLocation>
    <subcellularLocation>
        <location evidence="2">Membrane</location>
        <topology evidence="2">Single-pass membrane protein</topology>
    </subcellularLocation>
</comment>
<dbReference type="GO" id="GO:0006508">
    <property type="term" value="P:proteolysis"/>
    <property type="evidence" value="ECO:0007669"/>
    <property type="project" value="UniProtKB-KW"/>
</dbReference>
<feature type="transmembrane region" description="Helical" evidence="15">
    <location>
        <begin position="671"/>
        <end position="689"/>
    </location>
</feature>
<dbReference type="SUPFAM" id="SSF56601">
    <property type="entry name" value="beta-lactamase/transpeptidase-like"/>
    <property type="match status" value="1"/>
</dbReference>
<dbReference type="InterPro" id="IPR001460">
    <property type="entry name" value="PCN-bd_Tpept"/>
</dbReference>
<evidence type="ECO:0000259" key="16">
    <source>
        <dbReference type="Pfam" id="PF00905"/>
    </source>
</evidence>
<dbReference type="GO" id="GO:0071555">
    <property type="term" value="P:cell wall organization"/>
    <property type="evidence" value="ECO:0007669"/>
    <property type="project" value="UniProtKB-KW"/>
</dbReference>
<evidence type="ECO:0000256" key="6">
    <source>
        <dbReference type="ARBA" id="ARBA00022670"/>
    </source>
</evidence>
<dbReference type="Pfam" id="PF03717">
    <property type="entry name" value="PBP_dimer"/>
    <property type="match status" value="1"/>
</dbReference>
<dbReference type="GO" id="GO:0008658">
    <property type="term" value="F:penicillin binding"/>
    <property type="evidence" value="ECO:0007669"/>
    <property type="project" value="InterPro"/>
</dbReference>
<dbReference type="PANTHER" id="PTHR30627:SF2">
    <property type="entry name" value="PEPTIDOGLYCAN D,D-TRANSPEPTIDASE MRDA"/>
    <property type="match status" value="1"/>
</dbReference>
<dbReference type="PANTHER" id="PTHR30627">
    <property type="entry name" value="PEPTIDOGLYCAN D,D-TRANSPEPTIDASE"/>
    <property type="match status" value="1"/>
</dbReference>
<name>A0A7R9AI97_9CRUS</name>
<dbReference type="AlphaFoldDB" id="A0A7R9AI97"/>
<evidence type="ECO:0000256" key="13">
    <source>
        <dbReference type="ARBA" id="ARBA00023316"/>
    </source>
</evidence>
<evidence type="ECO:0000256" key="4">
    <source>
        <dbReference type="ARBA" id="ARBA00022475"/>
    </source>
</evidence>
<evidence type="ECO:0000256" key="10">
    <source>
        <dbReference type="ARBA" id="ARBA00022984"/>
    </source>
</evidence>
<sequence>MVGYIGRISQKDNEKLRKRSEEGKQDDPRKDFGNYRGTSYIGKSGIEESYETELHGTTGSENVEAEANGTVVRVLSRKAPTNGNNLILAADIRLQYLVEHLFNGRKGAFVAIEPETGDILAYVSKPNYNPNSFVDGIDPQTWAGLRDDPKKPMLNRPIQATYPPGSTFKPFMAMSALMDGIRKPEQAYNDPGYYILGKHRFRGHATGITNMHRSIAQSSNTYYYILAHDMGIDKLHNLLSQFGFGNKTGIDLVGEKKGLLPSSEWKMKRYKQKWLDGETISVGIGQGYSNFTITQLAYATAIIANKGVVMKPHLVKFIESVTSGERVPTVPKETSRLPMTQKQVDVITNAMVEVNRSGTGAKAFSGFPFPVAGKTGTAQVKDLKGRAYNRSVTPEEFRDHSLFIAFAPADKPKIAMALVVENAGFGAEAAAPIVRSALDYYLLGKLPKTVEEITKQWYRTHLYPPHQLPKGFFDPMTSQVVPNENLRSNTMKNISGWPQKMLSGFDKPLLLMMATVYILGLVTLYSASLSHPEFLGQQVRNILISLILVFALANISPQNIMRLGPPIYVLGVVLLVAVLLFGVTKKGATRWLHVGIDIQPSEIMKIAVPLTIAWYFHNRESLPKFKDFIVASLILIIPALLIAKQPDLGTAILVTSAGAYVIFFAGMSWWLVVPLMLALVISVLMLLSFGPDGCASEKKWPLLHNYQKH</sequence>
<evidence type="ECO:0000256" key="3">
    <source>
        <dbReference type="ARBA" id="ARBA00004236"/>
    </source>
</evidence>
<dbReference type="GO" id="GO:0009002">
    <property type="term" value="F:serine-type D-Ala-D-Ala carboxypeptidase activity"/>
    <property type="evidence" value="ECO:0007669"/>
    <property type="project" value="InterPro"/>
</dbReference>
<evidence type="ECO:0000256" key="11">
    <source>
        <dbReference type="ARBA" id="ARBA00022989"/>
    </source>
</evidence>
<keyword evidence="12 15" id="KW-0472">Membrane</keyword>
<dbReference type="InterPro" id="IPR017790">
    <property type="entry name" value="Penicillin-binding_protein_2"/>
</dbReference>
<evidence type="ECO:0000256" key="12">
    <source>
        <dbReference type="ARBA" id="ARBA00023136"/>
    </source>
</evidence>
<feature type="transmembrane region" description="Helical" evidence="15">
    <location>
        <begin position="648"/>
        <end position="665"/>
    </location>
</feature>
<keyword evidence="9" id="KW-0133">Cell shape</keyword>
<keyword evidence="11 15" id="KW-1133">Transmembrane helix</keyword>
<dbReference type="EMBL" id="CAJPEV010012231">
    <property type="protein sequence ID" value="CAG0906423.1"/>
    <property type="molecule type" value="Genomic_DNA"/>
</dbReference>
<feature type="domain" description="Penicillin-binding protein transpeptidase" evidence="16">
    <location>
        <begin position="107"/>
        <end position="438"/>
    </location>
</feature>
<feature type="non-terminal residue" evidence="18">
    <location>
        <position position="709"/>
    </location>
</feature>
<keyword evidence="6" id="KW-0645">Protease</keyword>
<evidence type="ECO:0000256" key="7">
    <source>
        <dbReference type="ARBA" id="ARBA00022692"/>
    </source>
</evidence>
<feature type="region of interest" description="Disordered" evidence="14">
    <location>
        <begin position="1"/>
        <end position="40"/>
    </location>
</feature>
<feature type="transmembrane region" description="Helical" evidence="15">
    <location>
        <begin position="567"/>
        <end position="584"/>
    </location>
</feature>
<evidence type="ECO:0000256" key="5">
    <source>
        <dbReference type="ARBA" id="ARBA00022519"/>
    </source>
</evidence>
<evidence type="ECO:0000259" key="17">
    <source>
        <dbReference type="Pfam" id="PF03717"/>
    </source>
</evidence>
<protein>
    <recommendedName>
        <fullName evidence="20">Peptidoglycan glycosyltransferase</fullName>
    </recommendedName>
</protein>
<evidence type="ECO:0000313" key="18">
    <source>
        <dbReference type="EMBL" id="CAD7254734.1"/>
    </source>
</evidence>
<dbReference type="InterPro" id="IPR005311">
    <property type="entry name" value="PBP_dimer"/>
</dbReference>
<feature type="transmembrane region" description="Helical" evidence="15">
    <location>
        <begin position="625"/>
        <end position="643"/>
    </location>
</feature>
<dbReference type="GO" id="GO:0071972">
    <property type="term" value="F:peptidoglycan L,D-transpeptidase activity"/>
    <property type="evidence" value="ECO:0007669"/>
    <property type="project" value="TreeGrafter"/>
</dbReference>
<evidence type="ECO:0000313" key="19">
    <source>
        <dbReference type="Proteomes" id="UP000677054"/>
    </source>
</evidence>
<proteinExistence type="predicted"/>
<feature type="transmembrane region" description="Helical" evidence="15">
    <location>
        <begin position="509"/>
        <end position="527"/>
    </location>
</feature>
<gene>
    <name evidence="18" type="ORF">DSTB1V02_LOCUS14480</name>
</gene>
<dbReference type="Pfam" id="PF00905">
    <property type="entry name" value="Transpeptidase"/>
    <property type="match status" value="1"/>
</dbReference>
<dbReference type="Proteomes" id="UP000677054">
    <property type="component" value="Unassembled WGS sequence"/>
</dbReference>
<organism evidence="18">
    <name type="scientific">Darwinula stevensoni</name>
    <dbReference type="NCBI Taxonomy" id="69355"/>
    <lineage>
        <taxon>Eukaryota</taxon>
        <taxon>Metazoa</taxon>
        <taxon>Ecdysozoa</taxon>
        <taxon>Arthropoda</taxon>
        <taxon>Crustacea</taxon>
        <taxon>Oligostraca</taxon>
        <taxon>Ostracoda</taxon>
        <taxon>Podocopa</taxon>
        <taxon>Podocopida</taxon>
        <taxon>Darwinulocopina</taxon>
        <taxon>Darwinuloidea</taxon>
        <taxon>Darwinulidae</taxon>
        <taxon>Darwinula</taxon>
    </lineage>
</organism>
<dbReference type="OrthoDB" id="10267935at2759"/>
<keyword evidence="7 15" id="KW-0812">Transmembrane</keyword>
<dbReference type="InterPro" id="IPR012338">
    <property type="entry name" value="Beta-lactam/transpept-like"/>
</dbReference>
<dbReference type="InterPro" id="IPR050515">
    <property type="entry name" value="Beta-lactam/transpept"/>
</dbReference>
<dbReference type="InterPro" id="IPR036138">
    <property type="entry name" value="PBP_dimer_sf"/>
</dbReference>
<feature type="domain" description="Penicillin-binding protein dimerisation" evidence="17">
    <location>
        <begin position="2"/>
        <end position="75"/>
    </location>
</feature>
<keyword evidence="10" id="KW-0573">Peptidoglycan synthesis</keyword>
<keyword evidence="19" id="KW-1185">Reference proteome</keyword>
<dbReference type="Gene3D" id="3.40.710.10">
    <property type="entry name" value="DD-peptidase/beta-lactamase superfamily"/>
    <property type="match status" value="1"/>
</dbReference>
<dbReference type="EMBL" id="LR911749">
    <property type="protein sequence ID" value="CAD7254734.1"/>
    <property type="molecule type" value="Genomic_DNA"/>
</dbReference>
<dbReference type="NCBIfam" id="TIGR03423">
    <property type="entry name" value="pbp2_mrdA"/>
    <property type="match status" value="1"/>
</dbReference>
<keyword evidence="4" id="KW-1003">Cell membrane</keyword>
<evidence type="ECO:0000256" key="1">
    <source>
        <dbReference type="ARBA" id="ARBA00004141"/>
    </source>
</evidence>
<feature type="compositionally biased region" description="Basic and acidic residues" evidence="14">
    <location>
        <begin position="9"/>
        <end position="33"/>
    </location>
</feature>
<dbReference type="GO" id="GO:0051301">
    <property type="term" value="P:cell division"/>
    <property type="evidence" value="ECO:0007669"/>
    <property type="project" value="InterPro"/>
</dbReference>
<dbReference type="Gene3D" id="3.90.1310.10">
    <property type="entry name" value="Penicillin-binding protein 2a (Domain 2)"/>
    <property type="match status" value="1"/>
</dbReference>
<dbReference type="Pfam" id="PF01098">
    <property type="entry name" value="FTSW_RODA_SPOVE"/>
    <property type="match status" value="1"/>
</dbReference>
<evidence type="ECO:0000256" key="15">
    <source>
        <dbReference type="SAM" id="Phobius"/>
    </source>
</evidence>
<keyword evidence="5" id="KW-0997">Cell inner membrane</keyword>
<reference evidence="18" key="1">
    <citation type="submission" date="2020-11" db="EMBL/GenBank/DDBJ databases">
        <authorList>
            <person name="Tran Van P."/>
        </authorList>
    </citation>
    <scope>NUCLEOTIDE SEQUENCE</scope>
</reference>
<keyword evidence="8" id="KW-0378">Hydrolase</keyword>
<evidence type="ECO:0000256" key="9">
    <source>
        <dbReference type="ARBA" id="ARBA00022960"/>
    </source>
</evidence>
<evidence type="ECO:0000256" key="8">
    <source>
        <dbReference type="ARBA" id="ARBA00022801"/>
    </source>
</evidence>
<dbReference type="SUPFAM" id="SSF56519">
    <property type="entry name" value="Penicillin binding protein dimerisation domain"/>
    <property type="match status" value="1"/>
</dbReference>
<evidence type="ECO:0000256" key="14">
    <source>
        <dbReference type="SAM" id="MobiDB-lite"/>
    </source>
</evidence>
<dbReference type="GO" id="GO:0005886">
    <property type="term" value="C:plasma membrane"/>
    <property type="evidence" value="ECO:0007669"/>
    <property type="project" value="UniProtKB-SubCell"/>
</dbReference>
<evidence type="ECO:0000256" key="2">
    <source>
        <dbReference type="ARBA" id="ARBA00004167"/>
    </source>
</evidence>
<accession>A0A7R9AI97</accession>
<dbReference type="InterPro" id="IPR001182">
    <property type="entry name" value="FtsW/RodA"/>
</dbReference>
<evidence type="ECO:0008006" key="20">
    <source>
        <dbReference type="Google" id="ProtNLM"/>
    </source>
</evidence>
<dbReference type="GO" id="GO:0008360">
    <property type="term" value="P:regulation of cell shape"/>
    <property type="evidence" value="ECO:0007669"/>
    <property type="project" value="UniProtKB-KW"/>
</dbReference>